<gene>
    <name evidence="2" type="ORF">E0H73_01040</name>
</gene>
<organism evidence="2 3">
    <name type="scientific">Kribbella pittospori</name>
    <dbReference type="NCBI Taxonomy" id="722689"/>
    <lineage>
        <taxon>Bacteria</taxon>
        <taxon>Bacillati</taxon>
        <taxon>Actinomycetota</taxon>
        <taxon>Actinomycetes</taxon>
        <taxon>Propionibacteriales</taxon>
        <taxon>Kribbellaceae</taxon>
        <taxon>Kribbella</taxon>
    </lineage>
</organism>
<dbReference type="PROSITE" id="PS51186">
    <property type="entry name" value="GNAT"/>
    <property type="match status" value="1"/>
</dbReference>
<dbReference type="OrthoDB" id="9801656at2"/>
<evidence type="ECO:0000313" key="2">
    <source>
        <dbReference type="EMBL" id="TCC65557.1"/>
    </source>
</evidence>
<sequence>MMHEVRLRPVEDRDLDVFFDHQADPIANEMAAVPARDWDEFAAHWAKIRGDDTKILWTILADGAVAGNVVSWEQDGQQMLGYWVGRDLWGRGVATQALTQFLTQMPIRPLTAHVVAHNAGSIRVLEKCGFQRDHAQEATAPPSDDGIQEYVYVLDALST</sequence>
<dbReference type="PANTHER" id="PTHR43328">
    <property type="entry name" value="ACETYLTRANSFERASE-RELATED"/>
    <property type="match status" value="1"/>
</dbReference>
<dbReference type="RefSeq" id="WP_131350028.1">
    <property type="nucleotide sequence ID" value="NZ_SJKB01000001.1"/>
</dbReference>
<protein>
    <submittedName>
        <fullName evidence="2">N-acetyltransferase</fullName>
    </submittedName>
</protein>
<dbReference type="AlphaFoldDB" id="A0A4R0KZ80"/>
<dbReference type="InterPro" id="IPR000182">
    <property type="entry name" value="GNAT_dom"/>
</dbReference>
<keyword evidence="3" id="KW-1185">Reference proteome</keyword>
<evidence type="ECO:0000259" key="1">
    <source>
        <dbReference type="PROSITE" id="PS51186"/>
    </source>
</evidence>
<dbReference type="SUPFAM" id="SSF55729">
    <property type="entry name" value="Acyl-CoA N-acyltransferases (Nat)"/>
    <property type="match status" value="1"/>
</dbReference>
<reference evidence="2 3" key="1">
    <citation type="submission" date="2019-02" db="EMBL/GenBank/DDBJ databases">
        <title>Kribbella capetownensis sp. nov. and Kribbella speibonae sp. nov., isolated from soil.</title>
        <authorList>
            <person name="Curtis S.M."/>
            <person name="Norton I."/>
            <person name="Everest G.J."/>
            <person name="Meyers P.R."/>
        </authorList>
    </citation>
    <scope>NUCLEOTIDE SEQUENCE [LARGE SCALE GENOMIC DNA]</scope>
    <source>
        <strain evidence="2 3">NRRL B-24813</strain>
    </source>
</reference>
<comment type="caution">
    <text evidence="2">The sequence shown here is derived from an EMBL/GenBank/DDBJ whole genome shotgun (WGS) entry which is preliminary data.</text>
</comment>
<accession>A0A4R0KZ80</accession>
<evidence type="ECO:0000313" key="3">
    <source>
        <dbReference type="Proteomes" id="UP000291144"/>
    </source>
</evidence>
<dbReference type="Pfam" id="PF13302">
    <property type="entry name" value="Acetyltransf_3"/>
    <property type="match status" value="1"/>
</dbReference>
<dbReference type="Proteomes" id="UP000291144">
    <property type="component" value="Unassembled WGS sequence"/>
</dbReference>
<dbReference type="EMBL" id="SJKB01000001">
    <property type="protein sequence ID" value="TCC65557.1"/>
    <property type="molecule type" value="Genomic_DNA"/>
</dbReference>
<dbReference type="Gene3D" id="3.40.630.30">
    <property type="match status" value="1"/>
</dbReference>
<dbReference type="GO" id="GO:0016747">
    <property type="term" value="F:acyltransferase activity, transferring groups other than amino-acyl groups"/>
    <property type="evidence" value="ECO:0007669"/>
    <property type="project" value="InterPro"/>
</dbReference>
<dbReference type="InterPro" id="IPR016181">
    <property type="entry name" value="Acyl_CoA_acyltransferase"/>
</dbReference>
<feature type="domain" description="N-acetyltransferase" evidence="1">
    <location>
        <begin position="5"/>
        <end position="157"/>
    </location>
</feature>
<keyword evidence="2" id="KW-0808">Transferase</keyword>
<name>A0A4R0KZ80_9ACTN</name>
<proteinExistence type="predicted"/>
<dbReference type="PANTHER" id="PTHR43328:SF1">
    <property type="entry name" value="N-ACETYLTRANSFERASE DOMAIN-CONTAINING PROTEIN"/>
    <property type="match status" value="1"/>
</dbReference>